<protein>
    <submittedName>
        <fullName evidence="3">Uncharacterized protein</fullName>
    </submittedName>
</protein>
<dbReference type="EMBL" id="KZ805349">
    <property type="protein sequence ID" value="PVI01991.1"/>
    <property type="molecule type" value="Genomic_DNA"/>
</dbReference>
<feature type="compositionally biased region" description="Basic and acidic residues" evidence="1">
    <location>
        <begin position="60"/>
        <end position="78"/>
    </location>
</feature>
<feature type="transmembrane region" description="Helical" evidence="2">
    <location>
        <begin position="95"/>
        <end position="116"/>
    </location>
</feature>
<keyword evidence="2" id="KW-0812">Transmembrane</keyword>
<proteinExistence type="predicted"/>
<keyword evidence="4" id="KW-1185">Reference proteome</keyword>
<evidence type="ECO:0000313" key="3">
    <source>
        <dbReference type="EMBL" id="PVI01991.1"/>
    </source>
</evidence>
<gene>
    <name evidence="3" type="ORF">DM02DRAFT_329915</name>
</gene>
<feature type="region of interest" description="Disordered" evidence="1">
    <location>
        <begin position="57"/>
        <end position="81"/>
    </location>
</feature>
<organism evidence="3 4">
    <name type="scientific">Periconia macrospinosa</name>
    <dbReference type="NCBI Taxonomy" id="97972"/>
    <lineage>
        <taxon>Eukaryota</taxon>
        <taxon>Fungi</taxon>
        <taxon>Dikarya</taxon>
        <taxon>Ascomycota</taxon>
        <taxon>Pezizomycotina</taxon>
        <taxon>Dothideomycetes</taxon>
        <taxon>Pleosporomycetidae</taxon>
        <taxon>Pleosporales</taxon>
        <taxon>Massarineae</taxon>
        <taxon>Periconiaceae</taxon>
        <taxon>Periconia</taxon>
    </lineage>
</organism>
<reference evidence="3 4" key="1">
    <citation type="journal article" date="2018" name="Sci. Rep.">
        <title>Comparative genomics provides insights into the lifestyle and reveals functional heterogeneity of dark septate endophytic fungi.</title>
        <authorList>
            <person name="Knapp D.G."/>
            <person name="Nemeth J.B."/>
            <person name="Barry K."/>
            <person name="Hainaut M."/>
            <person name="Henrissat B."/>
            <person name="Johnson J."/>
            <person name="Kuo A."/>
            <person name="Lim J.H.P."/>
            <person name="Lipzen A."/>
            <person name="Nolan M."/>
            <person name="Ohm R.A."/>
            <person name="Tamas L."/>
            <person name="Grigoriev I.V."/>
            <person name="Spatafora J.W."/>
            <person name="Nagy L.G."/>
            <person name="Kovacs G.M."/>
        </authorList>
    </citation>
    <scope>NUCLEOTIDE SEQUENCE [LARGE SCALE GENOMIC DNA]</scope>
    <source>
        <strain evidence="3 4">DSE2036</strain>
    </source>
</reference>
<name>A0A2V1DUZ3_9PLEO</name>
<dbReference type="Proteomes" id="UP000244855">
    <property type="component" value="Unassembled WGS sequence"/>
</dbReference>
<evidence type="ECO:0000256" key="1">
    <source>
        <dbReference type="SAM" id="MobiDB-lite"/>
    </source>
</evidence>
<evidence type="ECO:0000256" key="2">
    <source>
        <dbReference type="SAM" id="Phobius"/>
    </source>
</evidence>
<keyword evidence="2" id="KW-1133">Transmembrane helix</keyword>
<accession>A0A2V1DUZ3</accession>
<sequence>MPNATLIASRIANAELKSQLKTSCIGECRGTRAGWDCHVRQVGASWIQHSQLCKAMDNPGIEKKNTSKSERGQRRDHPIPSVPYASPLTDTFSAVLFYIQIAILLTYLQVCYFRLARARARGRMGKR</sequence>
<evidence type="ECO:0000313" key="4">
    <source>
        <dbReference type="Proteomes" id="UP000244855"/>
    </source>
</evidence>
<dbReference type="AlphaFoldDB" id="A0A2V1DUZ3"/>
<keyword evidence="2" id="KW-0472">Membrane</keyword>